<keyword evidence="6" id="KW-1185">Reference proteome</keyword>
<evidence type="ECO:0000256" key="2">
    <source>
        <dbReference type="ARBA" id="ARBA00022732"/>
    </source>
</evidence>
<dbReference type="Proteomes" id="UP000225812">
    <property type="component" value="Segment"/>
</dbReference>
<evidence type="ECO:0000256" key="1">
    <source>
        <dbReference type="ARBA" id="ARBA00004328"/>
    </source>
</evidence>
<dbReference type="KEGG" id="vg:40089997"/>
<sequence length="354" mass="38596">MTTTANHSGILYLRNKNAEGVQLSYSRIYNEILGGTAYATIQVTREGGDTNYYQFDESGNAINYNTIAIGRGIINSLGSNSLVIGDSDTGFKQGGEGVLQVFCNGRNVALFDHQNLHLNGLLTIWPVDNNANGIRVSGSRTGSGNALIGGQVSGGAFVDWRDRAAGLLVELPSDGAASNVFKAVRWGYDWVAGLDVVRFNTGACEAHFNVRGAIYSFNDAGYASCVQWVSTSDIRLEANLKEIKSAREKVKSIKGYTYFKRSNLYEDEHSIYSEEAGVIAQDVQTVLPEAVYKVSNSEYLGVSYGGVTALLVNAFNEMSDQVDKQQEEIETLKSEIADLKAVVAALLNKRRWKH</sequence>
<reference evidence="5 6" key="1">
    <citation type="submission" date="2017-04" db="EMBL/GenBank/DDBJ databases">
        <title>Complete Genome Sequence of Lytic Bacteriophage SE1 Infecting Salmonella Enteritidis Isolates.</title>
        <authorList>
            <person name="Kim D."/>
            <person name="Kim Y.J."/>
            <person name="Han B.K."/>
            <person name="Kim H."/>
        </authorList>
    </citation>
    <scope>NUCLEOTIDE SEQUENCE [LARGE SCALE GENOMIC DNA]</scope>
</reference>
<keyword evidence="2" id="KW-1227">Viral tail protein</keyword>
<feature type="domain" description="Peptidase S74" evidence="4">
    <location>
        <begin position="232"/>
        <end position="329"/>
    </location>
</feature>
<proteinExistence type="predicted"/>
<evidence type="ECO:0000313" key="6">
    <source>
        <dbReference type="Proteomes" id="UP000225812"/>
    </source>
</evidence>
<dbReference type="GO" id="GO:0098015">
    <property type="term" value="C:virus tail"/>
    <property type="evidence" value="ECO:0007669"/>
    <property type="project" value="UniProtKB-KW"/>
</dbReference>
<feature type="coiled-coil region" evidence="3">
    <location>
        <begin position="315"/>
        <end position="349"/>
    </location>
</feature>
<dbReference type="Pfam" id="PF13884">
    <property type="entry name" value="Peptidase_S74"/>
    <property type="match status" value="1"/>
</dbReference>
<dbReference type="EMBL" id="KY926791">
    <property type="protein sequence ID" value="ARM70147.1"/>
    <property type="molecule type" value="Genomic_DNA"/>
</dbReference>
<dbReference type="PROSITE" id="PS51688">
    <property type="entry name" value="ICA"/>
    <property type="match status" value="1"/>
</dbReference>
<protein>
    <submittedName>
        <fullName evidence="5">Tail fibers protein</fullName>
    </submittedName>
</protein>
<name>A0A1W6JSC4_9CAUD</name>
<accession>A0A1W6JSC4</accession>
<dbReference type="InterPro" id="IPR030392">
    <property type="entry name" value="S74_ICA"/>
</dbReference>
<evidence type="ECO:0000259" key="4">
    <source>
        <dbReference type="PROSITE" id="PS51688"/>
    </source>
</evidence>
<evidence type="ECO:0000313" key="5">
    <source>
        <dbReference type="EMBL" id="ARM70147.1"/>
    </source>
</evidence>
<comment type="subcellular location">
    <subcellularLocation>
        <location evidence="1">Virion</location>
    </subcellularLocation>
</comment>
<evidence type="ECO:0000256" key="3">
    <source>
        <dbReference type="SAM" id="Coils"/>
    </source>
</evidence>
<keyword evidence="2" id="KW-0946">Virion</keyword>
<keyword evidence="3" id="KW-0175">Coiled coil</keyword>
<organism evidence="5 6">
    <name type="scientific">Salmonella phage SE1Kor</name>
    <dbReference type="NCBI Taxonomy" id="2847282"/>
    <lineage>
        <taxon>Viruses</taxon>
        <taxon>Duplodnaviria</taxon>
        <taxon>Heunggongvirae</taxon>
        <taxon>Uroviricota</taxon>
        <taxon>Caudoviricetes</taxon>
        <taxon>Queuovirinae</taxon>
        <taxon>Nonagvirus</taxon>
        <taxon>Nonagvirus SE1Kor</taxon>
    </lineage>
</organism>